<dbReference type="PANTHER" id="PTHR39652:SF1">
    <property type="entry name" value="UPF0201 PROTEIN TK1335"/>
    <property type="match status" value="1"/>
</dbReference>
<gene>
    <name evidence="2" type="ORF">OdinLCB4_002020</name>
</gene>
<dbReference type="AlphaFoldDB" id="A0AAF0D2Z5"/>
<dbReference type="InterPro" id="IPR022803">
    <property type="entry name" value="Ribosomal_uL5_dom_sf"/>
</dbReference>
<organism evidence="2 3">
    <name type="scientific">Odinarchaeota yellowstonii (strain LCB_4)</name>
    <dbReference type="NCBI Taxonomy" id="1841599"/>
    <lineage>
        <taxon>Archaea</taxon>
        <taxon>Promethearchaeati</taxon>
        <taxon>Candidatus Odinarchaeota</taxon>
        <taxon>Candidatus Odinarchaeia</taxon>
        <taxon>Candidatus Odinarchaeales</taxon>
        <taxon>Candidatus Odinarchaeaceae</taxon>
        <taxon>Candidatus Odinarchaeum</taxon>
    </lineage>
</organism>
<dbReference type="HAMAP" id="MF_01112">
    <property type="entry name" value="UPF0201"/>
    <property type="match status" value="1"/>
</dbReference>
<dbReference type="EMBL" id="CP091871">
    <property type="protein sequence ID" value="WEU40725.1"/>
    <property type="molecule type" value="Genomic_DNA"/>
</dbReference>
<accession>A0AAF0D2Z5</accession>
<comment type="similarity">
    <text evidence="1">Belongs to the UPF0201 family.</text>
</comment>
<proteinExistence type="inferred from homology"/>
<reference evidence="2" key="1">
    <citation type="journal article" date="2017" name="Nature">
        <title>Asgard archaea illuminate the origin of eukaryotic cellular complexity.</title>
        <authorList>
            <person name="Zaremba-Niedzwiedzka K."/>
            <person name="Caceres E.F."/>
            <person name="Saw J.H."/>
            <person name="Backstrom D."/>
            <person name="Juzokaite L."/>
            <person name="Vancaester E."/>
            <person name="Seitz K.W."/>
            <person name="Anantharaman K."/>
            <person name="Starnawski P."/>
            <person name="Kjeldsen K.U."/>
            <person name="Scott M.B."/>
            <person name="Nunoura T."/>
            <person name="Banfield J.F."/>
            <person name="Schramm A."/>
            <person name="Baker B.J."/>
            <person name="Spang A."/>
            <person name="Ettema T.J.G."/>
        </authorList>
    </citation>
    <scope>NUCLEOTIDE SEQUENCE</scope>
    <source>
        <strain evidence="2">LCB_4</strain>
    </source>
</reference>
<dbReference type="PANTHER" id="PTHR39652">
    <property type="entry name" value="UPF0201 PROTEIN TK1335"/>
    <property type="match status" value="1"/>
</dbReference>
<name>A0AAF0D2Z5_ODILC</name>
<dbReference type="InterPro" id="IPR002739">
    <property type="entry name" value="PAB1135-like"/>
</dbReference>
<evidence type="ECO:0000313" key="2">
    <source>
        <dbReference type="EMBL" id="WEU40725.1"/>
    </source>
</evidence>
<dbReference type="Proteomes" id="UP000186851">
    <property type="component" value="Chromosome"/>
</dbReference>
<reference evidence="2" key="2">
    <citation type="journal article" date="2022" name="Nat. Microbiol.">
        <title>A closed Candidatus Odinarchaeum chromosome exposes Asgard archaeal viruses.</title>
        <authorList>
            <person name="Tamarit D."/>
            <person name="Caceres E.F."/>
            <person name="Krupovic M."/>
            <person name="Nijland R."/>
            <person name="Eme L."/>
            <person name="Robinson N.P."/>
            <person name="Ettema T.J.G."/>
        </authorList>
    </citation>
    <scope>NUCLEOTIDE SEQUENCE</scope>
    <source>
        <strain evidence="2">LCB_4</strain>
    </source>
</reference>
<dbReference type="Gene3D" id="3.30.1440.10">
    <property type="match status" value="1"/>
</dbReference>
<dbReference type="KEGG" id="oyw:OdinLCB4_002020"/>
<sequence length="151" mass="17463">MWASTVRIELHARLNPTENRGKLRSAIGNIIDFKSNLVDLSSEEFLAFTSEDINSLKPLYEKLREQKILEAARSFFLNIKSPQFLMFHLNRQAAYVNRVHLCAEERESPLGPITVIVHSKNIEKFIDWLTPPTFKGRPINLDKEQLSLEDL</sequence>
<dbReference type="SUPFAM" id="SSF55282">
    <property type="entry name" value="RL5-like"/>
    <property type="match status" value="1"/>
</dbReference>
<dbReference type="Pfam" id="PF01877">
    <property type="entry name" value="RNA_binding"/>
    <property type="match status" value="1"/>
</dbReference>
<evidence type="ECO:0000313" key="3">
    <source>
        <dbReference type="Proteomes" id="UP000186851"/>
    </source>
</evidence>
<protein>
    <recommendedName>
        <fullName evidence="1">UPF0201 protein OdinLCB4_002020</fullName>
    </recommendedName>
</protein>
<evidence type="ECO:0000256" key="1">
    <source>
        <dbReference type="HAMAP-Rule" id="MF_01112"/>
    </source>
</evidence>